<feature type="domain" description="Gram-positive cocci surface proteins LPxTG" evidence="8">
    <location>
        <begin position="2436"/>
        <end position="2471"/>
    </location>
</feature>
<accession>A0A430AVC4</accession>
<sequence length="2471" mass="280137">MKQFKKWYSLFAVGTILFSTVIQPVQAVVGTMASETVISEVKETSESSQLDDILATSQSTEELNQSSDSKEKIEESTVSSEKEVTKNNEESQPKALKKQATKKESEEREPINIKDKMISPEKFFTGASIEVYDKKGNLLDHEKESIPIDATIRLEYDWEIPERLLSEELLQAGDYYETKLPGKMIIEPGKYDLNGKDDKVYGTYEITADGRIRWEFNELVEKEHDIFGTTEYAKSLSKEILAGEHKISTPVNDEVESIIVNVRPKNVKAIEKTFDGLTDNKKITWRVSINKTLDLLQNATVSDPLPDGTELESLKIYSQTLNLDGSIASISETPLVEGTDYILDGSVVTFIGKYAKTRESFELVYDTKILDSKIPYEGGYVTFENTATLNNNKEDYKAKASANQYYKQLIAKSGGREVSSGNGHIYSWTIDYNSGEKTLKKGSYITDTLASDVLDYDKDSVEIRDLNNNKLAKEDYVVTFNDKTKQMTITFPNGLDKAVTINYLTKANIVIDDNLSNEKINFKNTVETDTNIKDVKEGQINRNGVTKDVRIDYRNRKMKWDITVNKYRYELRNWSLTDTMTDNLTFNRDSFKLREAGNQEPLKEGVDYKLTNTEHSFEVVFLGARAEKTDKTYEIYYETDFKRRDEKFNNKVETSWKDKDGKTYHNDANKDVKVDKEFVDDAKKEVSYNAKTKKMNWSVIVNYNQDTLENATIVDPIIGDNQKLVPESVKVYEGHLYENGNLAGLIKEVPNVAKIEDEKITVNLPEKTNKVYVLKFDTTLDETIIGKGRYYNKATYKNKDHEVEVDASTEAKNGGVFATKSGDQKGEFVNWDVKINPSQSTLKDVTIIDTPSPNQIIDEQSIKIFGTHVSIEGKITKNSKEELEQGKDYSVDLKSNNETGQQVLTIKFLKEIDTAYYLEYRSAINSSLKNDTVSNKLAIKGENEQVISEEISSEKEVVVTGGTAEGSSASVTIVKVDKNSKDEKPLAGAKFELWSESNGQKKRLVRSGETNEKGELRFGNLRAKSNYLLFETQAPEGFTVSKELQQGKVVQFEKDTATKSFEKLVVKNDIPRIAFKKIDSQTKKGIAGATFAIMNQDNRFYNGLDSRYAVKWVDSEIQMSKEVKQQLTSDNTGVVKVTGLPVGNYNIRELTPPDGYEVKQQDVPFEVISDSGVIELKSSIPNIENEKIEYLDIPVKKIWEDDQNRDGKRPDFINVTLLENGKETDKTLTLLEANQWQDSFKGLRKHNEKKELINYSIKESLVPAYEKPEIVSKNGGYEIVNKYTPKTTQVKGKKIWEDDQNRDHKRPEKIEVNLWADGKKIDSKETSADQNWEYTFQKLAKYDQGEEIKYTVTETAVPGYSVEINGFDITNRYTPEKTNVTAVKNWEDKNDQDGIRLNSIHVQLYGDNEKVGEEEVLSKSNDWKKQWNNLPLKKNGKVISYTVKEVTELPKGYASSTEEVSKGNFEITNTYVPETTSVEGRKIWKDNDNQDGKRASSIKVNLRANGKTIQSKEVSKSDDWKYSFENLPKFEQGKPISYTISEEQISDYQASQDGYDTINTHTPGKVSVPVVKVWEDKNNQDGKRPGFVSVQLWKDGKDTGKSLVLNETNHWQGSFDNLDEYQNGQLIDYQVKEKAVLGYESLVTGDRKTSFVVTNVHTPETTKVSGTKNWEDKDNQDGKRPASITVKLYADGKYVKEEKVSEKTKWSYTFDQLPKYDKGEAINYTVVEHQVPEYQATYQGNNILNTHTPDKVSVPVIKVWEDNNNQDGKRPSFVTVRLLANGKETKEKLVLSQGTNWQGSFANLDEYEDGKLIDYTIKEETVPAYESSVSGSSKDSYILTNSHEPETTQVSGTKNWEDKDNQDGKRPTSITVKLYADGKFVKETKVTADTNWTYQFKELPKFKEGKPIDYTVTEEKVPGYQTKIKGFDLVNTYTPGKVNIPVKKVWEDAHNQDGIRPTSVEVALVADGKVTDKKVKLNEETNWQGSFDDLDEYQKGKLIHYTVQEVNTKEGYQATVVETTKGNFTIVNNHQPAVTSVKGVKNWEDKDNQDGKRPDKVTIRLYGNGEEKAAKTISKEQNWAYEFTDLPAFEKGQPVNYTVTEDQVSDYQAGYTGFDVTNSYTPGKISIPVTKIWHDQDNQDGIRPEKVTIKLLANGQETTQKIELSAKNNWQDFFTDLAEYEKGKRIEYTVEEEAVSGYESVLTGSTEKGYTVANTHIPETTQIKGSKTWKDKDNQDGKRPTEITLNLLANGKKVDEIIVDKASNWKYQVRDLPKFEKGEKIRYNVQEQRVKNYSATVNGFDVTNHYTPGKTAIDVVKTWQDSNDQNKLRPNEIIVELFADGKKTDKELILTEETNWQGAFSDLDIYKNGKPIKYTIKEVSILGYEGTIKGDAETGFSITNTLRTSSNHSSRLPKTGGKTPSTSYGVTNTKTSKGRLPRTGESQNTNLMGLGLLLLTLVALRKSFKRKELAE</sequence>
<evidence type="ECO:0000259" key="8">
    <source>
        <dbReference type="PROSITE" id="PS50847"/>
    </source>
</evidence>
<feature type="chain" id="PRO_5019587539" description="Gram-positive cocci surface proteins LPxTG domain-containing protein" evidence="7">
    <location>
        <begin position="28"/>
        <end position="2471"/>
    </location>
</feature>
<keyword evidence="10" id="KW-1185">Reference proteome</keyword>
<dbReference type="InterPro" id="IPR041033">
    <property type="entry name" value="SpaA_PFL_dom_1"/>
</dbReference>
<dbReference type="Pfam" id="PF05737">
    <property type="entry name" value="Collagen_bind"/>
    <property type="match status" value="3"/>
</dbReference>
<evidence type="ECO:0000256" key="5">
    <source>
        <dbReference type="ARBA" id="ARBA00023088"/>
    </source>
</evidence>
<dbReference type="GeneID" id="95579215"/>
<feature type="compositionally biased region" description="Polar residues" evidence="6">
    <location>
        <begin position="1844"/>
        <end position="1854"/>
    </location>
</feature>
<reference evidence="9 10" key="1">
    <citation type="submission" date="2017-05" db="EMBL/GenBank/DDBJ databases">
        <title>Vagococcus spp. assemblies.</title>
        <authorList>
            <person name="Gulvik C.A."/>
        </authorList>
    </citation>
    <scope>NUCLEOTIDE SEQUENCE [LARGE SCALE GENOMIC DNA]</scope>
    <source>
        <strain evidence="9 10">SS1714</strain>
    </source>
</reference>
<dbReference type="Pfam" id="PF17802">
    <property type="entry name" value="SpaA"/>
    <property type="match status" value="2"/>
</dbReference>
<feature type="compositionally biased region" description="Basic and acidic residues" evidence="6">
    <location>
        <begin position="68"/>
        <end position="92"/>
    </location>
</feature>
<dbReference type="PANTHER" id="PTHR36108:SF13">
    <property type="entry name" value="COLOSSIN-B-RELATED"/>
    <property type="match status" value="1"/>
</dbReference>
<dbReference type="InterPro" id="IPR013783">
    <property type="entry name" value="Ig-like_fold"/>
</dbReference>
<feature type="compositionally biased region" description="Polar residues" evidence="6">
    <location>
        <begin position="48"/>
        <end position="67"/>
    </location>
</feature>
<gene>
    <name evidence="9" type="ORF">CBF28_11550</name>
</gene>
<evidence type="ECO:0000256" key="6">
    <source>
        <dbReference type="SAM" id="MobiDB-lite"/>
    </source>
</evidence>
<dbReference type="Pfam" id="PF00746">
    <property type="entry name" value="Gram_pos_anchor"/>
    <property type="match status" value="1"/>
</dbReference>
<evidence type="ECO:0000256" key="7">
    <source>
        <dbReference type="SAM" id="SignalP"/>
    </source>
</evidence>
<evidence type="ECO:0000313" key="9">
    <source>
        <dbReference type="EMBL" id="RSU11999.1"/>
    </source>
</evidence>
<dbReference type="Gene3D" id="2.60.40.1140">
    <property type="entry name" value="Collagen-binding surface protein Cna, B-type domain"/>
    <property type="match status" value="13"/>
</dbReference>
<keyword evidence="4 7" id="KW-0732">Signal</keyword>
<dbReference type="Pfam" id="PF05738">
    <property type="entry name" value="Cna_B"/>
    <property type="match status" value="13"/>
</dbReference>
<feature type="region of interest" description="Disordered" evidence="6">
    <location>
        <begin position="48"/>
        <end position="114"/>
    </location>
</feature>
<comment type="similarity">
    <text evidence="1">Belongs to the serine-aspartate repeat-containing protein (SDr) family.</text>
</comment>
<name>A0A430AVC4_9ENTE</name>
<dbReference type="SUPFAM" id="SSF49478">
    <property type="entry name" value="Cna protein B-type domain"/>
    <property type="match status" value="13"/>
</dbReference>
<protein>
    <recommendedName>
        <fullName evidence="8">Gram-positive cocci surface proteins LPxTG domain-containing protein</fullName>
    </recommendedName>
</protein>
<evidence type="ECO:0000256" key="4">
    <source>
        <dbReference type="ARBA" id="ARBA00022729"/>
    </source>
</evidence>
<feature type="compositionally biased region" description="Basic and acidic residues" evidence="6">
    <location>
        <begin position="1855"/>
        <end position="1865"/>
    </location>
</feature>
<evidence type="ECO:0000256" key="2">
    <source>
        <dbReference type="ARBA" id="ARBA00022512"/>
    </source>
</evidence>
<dbReference type="NCBIfam" id="TIGR01167">
    <property type="entry name" value="LPXTG_anchor"/>
    <property type="match status" value="1"/>
</dbReference>
<dbReference type="Gene3D" id="2.60.40.740">
    <property type="match status" value="5"/>
</dbReference>
<organism evidence="9 10">
    <name type="scientific">Vagococcus carniphilus</name>
    <dbReference type="NCBI Taxonomy" id="218144"/>
    <lineage>
        <taxon>Bacteria</taxon>
        <taxon>Bacillati</taxon>
        <taxon>Bacillota</taxon>
        <taxon>Bacilli</taxon>
        <taxon>Lactobacillales</taxon>
        <taxon>Enterococcaceae</taxon>
        <taxon>Vagococcus</taxon>
    </lineage>
</organism>
<dbReference type="InterPro" id="IPR008966">
    <property type="entry name" value="Adhesion_dom_sf"/>
</dbReference>
<feature type="compositionally biased region" description="Basic and acidic residues" evidence="6">
    <location>
        <begin position="101"/>
        <end position="114"/>
    </location>
</feature>
<dbReference type="CDD" id="cd00222">
    <property type="entry name" value="CollagenBindB"/>
    <property type="match status" value="13"/>
</dbReference>
<dbReference type="RefSeq" id="WP_126795425.1">
    <property type="nucleotide sequence ID" value="NZ_CP060720.1"/>
</dbReference>
<evidence type="ECO:0000256" key="1">
    <source>
        <dbReference type="ARBA" id="ARBA00007257"/>
    </source>
</evidence>
<dbReference type="GO" id="GO:0005518">
    <property type="term" value="F:collagen binding"/>
    <property type="evidence" value="ECO:0007669"/>
    <property type="project" value="InterPro"/>
</dbReference>
<dbReference type="SUPFAM" id="SSF49401">
    <property type="entry name" value="Bacterial adhesins"/>
    <property type="match status" value="6"/>
</dbReference>
<dbReference type="InterPro" id="IPR019931">
    <property type="entry name" value="LPXTG_anchor"/>
</dbReference>
<evidence type="ECO:0000256" key="3">
    <source>
        <dbReference type="ARBA" id="ARBA00022525"/>
    </source>
</evidence>
<evidence type="ECO:0000313" key="10">
    <source>
        <dbReference type="Proteomes" id="UP000288028"/>
    </source>
</evidence>
<dbReference type="Gene3D" id="2.60.40.10">
    <property type="entry name" value="Immunoglobulins"/>
    <property type="match status" value="2"/>
</dbReference>
<dbReference type="OrthoDB" id="1744455at2"/>
<keyword evidence="5" id="KW-0572">Peptidoglycan-anchor</keyword>
<feature type="region of interest" description="Disordered" evidence="6">
    <location>
        <begin position="1844"/>
        <end position="1865"/>
    </location>
</feature>
<proteinExistence type="inferred from homology"/>
<feature type="region of interest" description="Disordered" evidence="6">
    <location>
        <begin position="2402"/>
        <end position="2442"/>
    </location>
</feature>
<dbReference type="EMBL" id="NGKB01000012">
    <property type="protein sequence ID" value="RSU11999.1"/>
    <property type="molecule type" value="Genomic_DNA"/>
</dbReference>
<feature type="signal peptide" evidence="7">
    <location>
        <begin position="1"/>
        <end position="27"/>
    </location>
</feature>
<dbReference type="PANTHER" id="PTHR36108">
    <property type="entry name" value="COLOSSIN-B-RELATED"/>
    <property type="match status" value="1"/>
</dbReference>
<dbReference type="Proteomes" id="UP000288028">
    <property type="component" value="Unassembled WGS sequence"/>
</dbReference>
<dbReference type="InterPro" id="IPR008454">
    <property type="entry name" value="Collagen-bd_Cna-like_B-typ_dom"/>
</dbReference>
<keyword evidence="3" id="KW-0964">Secreted</keyword>
<dbReference type="PROSITE" id="PS50847">
    <property type="entry name" value="GRAM_POS_ANCHORING"/>
    <property type="match status" value="1"/>
</dbReference>
<dbReference type="InterPro" id="IPR008456">
    <property type="entry name" value="Collagen-bd_dom"/>
</dbReference>
<feature type="compositionally biased region" description="Polar residues" evidence="6">
    <location>
        <begin position="2402"/>
        <end position="2431"/>
    </location>
</feature>
<comment type="caution">
    <text evidence="9">The sequence shown here is derived from an EMBL/GenBank/DDBJ whole genome shotgun (WGS) entry which is preliminary data.</text>
</comment>
<keyword evidence="2" id="KW-0134">Cell wall</keyword>